<evidence type="ECO:0000313" key="4">
    <source>
        <dbReference type="EMBL" id="MBL0406331.1"/>
    </source>
</evidence>
<dbReference type="EMBL" id="JAEQMY010000039">
    <property type="protein sequence ID" value="MBL0406331.1"/>
    <property type="molecule type" value="Genomic_DNA"/>
</dbReference>
<dbReference type="CDD" id="cd19607">
    <property type="entry name" value="GTA_TIM-barrel-like"/>
    <property type="match status" value="1"/>
</dbReference>
<gene>
    <name evidence="4" type="ORF">JKG68_20440</name>
</gene>
<dbReference type="Pfam" id="PF23666">
    <property type="entry name" value="Rcc01698_C"/>
    <property type="match status" value="1"/>
</dbReference>
<dbReference type="InterPro" id="IPR056490">
    <property type="entry name" value="Rcc01698_C"/>
</dbReference>
<dbReference type="Proteomes" id="UP000605848">
    <property type="component" value="Unassembled WGS sequence"/>
</dbReference>
<dbReference type="Gene3D" id="3.20.20.80">
    <property type="entry name" value="Glycosidases"/>
    <property type="match status" value="1"/>
</dbReference>
<sequence>MATIVLQTVGSVVGGMVGGPVGAMAGRALGALAGAAIDNALMGGDTTKHVEGPRLKDIDGLTSSEGAPIPRVYGRARIGGQLIWATRLEEVVNTKTDRSGQGGKGMGGPKTVTTSYSYFANIAVGLCEGRIGFIRRVWADGRELDLSTLTMRVHEGSQTQDPDPLIVAKEGVGNAPAYRGLAYVVFERLPLADFGNRIPQFSFEVIRPVGGLHRMVRAVCLIPGASEFGYDTLPVTQVLDLGKTRPENRYQLQRTSDAAASLDALQALCPNLKRVSLVVSWFGDDLRAGSCAIEPRVDVKVKTTDGATWSVAGLTRQGAKAVSLVEGAPAYGGTPSDESVIRLIRNLKGRGLEVVLYPFVMMDVPSGNTLPDPYGGTGQPPYPWRGRITCNPAPGRTGSPDGTGAAAAQVDQWFSRSWGFDRFVLHYANLAKQAGRVDGFILGSELVGLTRVRSSSGVYPATARLRALAAQVRGIVGSATKIVYAADWTEYGAHVLNGGSEVRFPLDPLFASSAIDAVGIDYYPPVSDWRDGPGHADLAAARSIYDVDYLRARLGSGEAFDWYYADAASRAAQARTPITDGAYGKPWIFRPKDLVSWWSNPHVERVNGVETGATAWQPRSKPIWLTEIGVPAVDKGPNGPNVFPDPKSSESAYPPFSRGVRDDLIQARALEAILSRFDPGLGGFLPEYNPVSPSGARMVDPDNIYVWAWDARPFPAFPDFSAVWADGGNWETGHWITGRIEGVALDRLIAAILKDYGFDDPGAMPVDGFADGYVIDRPLSARGALEPLMRLFGVDAVAGGGRVVWRGRGGRAVLQLTKDDLVLGDKEPSLKLTRAQETELPQQVEIGFTEGDTDYRRAAVASRRLSGSSRREARADCAVVTRRAEAQRLADTWLQDLWAGREGAEFELSPRRMELEPGDVISLPTDGGPKLHRITRIAEGPTRKVTTRAVEPAVFERPGSFVQRPVKRPPPVPGKPQAVVLDLPAALGDPVPLQHIAVAADPWPGAVTVWRSGNGASFTPHRILDLPAVIGRTKTALVPGPLWRWDTRAVLDVEISSGALSSIDDEAALAGGNLFALRGGDDRWEILSAARAEMIGERTYRLSRFLRGLAGSETEAGRTVPAGALIVRLDEAVVPLTASLQDLGQTWRYRIGPSGRDHADPAVAEIVATVGREALEPLSPVHVTARREAGGIRIAWTRRTRRSGDGWEAADVPLGEDAERYEVDLLRDGSVVRTLASTQPSVLYPAAQESADFGGPRSALTLRVGQLSATAGRGFERRVTIPVR</sequence>
<dbReference type="Pfam" id="PF13550">
    <property type="entry name" value="Phage-tail_3"/>
    <property type="match status" value="1"/>
</dbReference>
<dbReference type="GO" id="GO:0016787">
    <property type="term" value="F:hydrolase activity"/>
    <property type="evidence" value="ECO:0007669"/>
    <property type="project" value="UniProtKB-KW"/>
</dbReference>
<keyword evidence="4" id="KW-0378">Hydrolase</keyword>
<organism evidence="4 5">
    <name type="scientific">Microvirga aerilata</name>
    <dbReference type="NCBI Taxonomy" id="670292"/>
    <lineage>
        <taxon>Bacteria</taxon>
        <taxon>Pseudomonadati</taxon>
        <taxon>Pseudomonadota</taxon>
        <taxon>Alphaproteobacteria</taxon>
        <taxon>Hyphomicrobiales</taxon>
        <taxon>Methylobacteriaceae</taxon>
        <taxon>Microvirga</taxon>
    </lineage>
</organism>
<protein>
    <submittedName>
        <fullName evidence="4">Glycoside hydrolase/phage tail family protein</fullName>
    </submittedName>
</protein>
<feature type="domain" description="Rcc01698-like C-terminal" evidence="3">
    <location>
        <begin position="1028"/>
        <end position="1127"/>
    </location>
</feature>
<feature type="domain" description="GTA TIM-barrel-like" evidence="1">
    <location>
        <begin position="418"/>
        <end position="718"/>
    </location>
</feature>
<feature type="domain" description="Tip attachment protein J" evidence="2">
    <location>
        <begin position="776"/>
        <end position="937"/>
    </location>
</feature>
<evidence type="ECO:0000259" key="1">
    <source>
        <dbReference type="Pfam" id="PF13547"/>
    </source>
</evidence>
<dbReference type="InterPro" id="IPR025195">
    <property type="entry name" value="GTA_TIM_dom"/>
</dbReference>
<dbReference type="InterPro" id="IPR017853">
    <property type="entry name" value="GH"/>
</dbReference>
<evidence type="ECO:0000313" key="5">
    <source>
        <dbReference type="Proteomes" id="UP000605848"/>
    </source>
</evidence>
<reference evidence="4" key="1">
    <citation type="submission" date="2021-01" db="EMBL/GenBank/DDBJ databases">
        <title>Microvirga sp.</title>
        <authorList>
            <person name="Kim M.K."/>
        </authorList>
    </citation>
    <scope>NUCLEOTIDE SEQUENCE</scope>
    <source>
        <strain evidence="4">5420S-16</strain>
    </source>
</reference>
<comment type="caution">
    <text evidence="4">The sequence shown here is derived from an EMBL/GenBank/DDBJ whole genome shotgun (WGS) entry which is preliminary data.</text>
</comment>
<dbReference type="SUPFAM" id="SSF51445">
    <property type="entry name" value="(Trans)glycosidases"/>
    <property type="match status" value="1"/>
</dbReference>
<accession>A0A936ZAW7</accession>
<name>A0A936ZAW7_9HYPH</name>
<dbReference type="Pfam" id="PF13547">
    <property type="entry name" value="GTA_TIM"/>
    <property type="match status" value="1"/>
</dbReference>
<dbReference type="RefSeq" id="WP_202063208.1">
    <property type="nucleotide sequence ID" value="NZ_JAEQMY010000039.1"/>
</dbReference>
<evidence type="ECO:0000259" key="2">
    <source>
        <dbReference type="Pfam" id="PF13550"/>
    </source>
</evidence>
<keyword evidence="5" id="KW-1185">Reference proteome</keyword>
<proteinExistence type="predicted"/>
<dbReference type="InterPro" id="IPR032876">
    <property type="entry name" value="J_dom"/>
</dbReference>
<evidence type="ECO:0000259" key="3">
    <source>
        <dbReference type="Pfam" id="PF23666"/>
    </source>
</evidence>